<sequence>MNRGPSKSALLALGETLAMPLLLAGWCAVVVFILFFAIALLLGVFFGLIGPPFELASLFVLSWCVTGLTVSGWNYVQFLEYFGDRGSLRRVAIAILNSVLLFGAAPWFWSS</sequence>
<reference evidence="2" key="1">
    <citation type="journal article" date="2014" name="Int. J. Syst. Evol. Microbiol.">
        <title>Complete genome sequence of Corynebacterium casei LMG S-19264T (=DSM 44701T), isolated from a smear-ripened cheese.</title>
        <authorList>
            <consortium name="US DOE Joint Genome Institute (JGI-PGF)"/>
            <person name="Walter F."/>
            <person name="Albersmeier A."/>
            <person name="Kalinowski J."/>
            <person name="Ruckert C."/>
        </authorList>
    </citation>
    <scope>NUCLEOTIDE SEQUENCE</scope>
    <source>
        <strain evidence="2">CGMCC 1.15095</strain>
    </source>
</reference>
<feature type="transmembrane region" description="Helical" evidence="1">
    <location>
        <begin position="88"/>
        <end position="109"/>
    </location>
</feature>
<reference evidence="2" key="2">
    <citation type="submission" date="2020-09" db="EMBL/GenBank/DDBJ databases">
        <authorList>
            <person name="Sun Q."/>
            <person name="Zhou Y."/>
        </authorList>
    </citation>
    <scope>NUCLEOTIDE SEQUENCE</scope>
    <source>
        <strain evidence="2">CGMCC 1.15095</strain>
    </source>
</reference>
<feature type="transmembrane region" description="Helical" evidence="1">
    <location>
        <begin position="21"/>
        <end position="49"/>
    </location>
</feature>
<evidence type="ECO:0000313" key="3">
    <source>
        <dbReference type="Proteomes" id="UP000608154"/>
    </source>
</evidence>
<proteinExistence type="predicted"/>
<keyword evidence="1" id="KW-0472">Membrane</keyword>
<comment type="caution">
    <text evidence="2">The sequence shown here is derived from an EMBL/GenBank/DDBJ whole genome shotgun (WGS) entry which is preliminary data.</text>
</comment>
<protein>
    <submittedName>
        <fullName evidence="2">Uncharacterized protein</fullName>
    </submittedName>
</protein>
<keyword evidence="1" id="KW-0812">Transmembrane</keyword>
<gene>
    <name evidence="2" type="ORF">GCM10011494_36340</name>
</gene>
<keyword evidence="1" id="KW-1133">Transmembrane helix</keyword>
<name>A0A916TW65_9SPHN</name>
<keyword evidence="3" id="KW-1185">Reference proteome</keyword>
<evidence type="ECO:0000313" key="2">
    <source>
        <dbReference type="EMBL" id="GGC14247.1"/>
    </source>
</evidence>
<dbReference type="AlphaFoldDB" id="A0A916TW65"/>
<feature type="transmembrane region" description="Helical" evidence="1">
    <location>
        <begin position="55"/>
        <end position="76"/>
    </location>
</feature>
<dbReference type="EMBL" id="BMHK01000042">
    <property type="protein sequence ID" value="GGC14247.1"/>
    <property type="molecule type" value="Genomic_DNA"/>
</dbReference>
<evidence type="ECO:0000256" key="1">
    <source>
        <dbReference type="SAM" id="Phobius"/>
    </source>
</evidence>
<dbReference type="Proteomes" id="UP000608154">
    <property type="component" value="Unassembled WGS sequence"/>
</dbReference>
<organism evidence="2 3">
    <name type="scientific">Novosphingobium endophyticum</name>
    <dbReference type="NCBI Taxonomy" id="1955250"/>
    <lineage>
        <taxon>Bacteria</taxon>
        <taxon>Pseudomonadati</taxon>
        <taxon>Pseudomonadota</taxon>
        <taxon>Alphaproteobacteria</taxon>
        <taxon>Sphingomonadales</taxon>
        <taxon>Sphingomonadaceae</taxon>
        <taxon>Novosphingobium</taxon>
    </lineage>
</organism>
<accession>A0A916TW65</accession>